<evidence type="ECO:0000313" key="10">
    <source>
        <dbReference type="Proteomes" id="UP001152320"/>
    </source>
</evidence>
<comment type="caution">
    <text evidence="9">The sequence shown here is derived from an EMBL/GenBank/DDBJ whole genome shotgun (WGS) entry which is preliminary data.</text>
</comment>
<dbReference type="GO" id="GO:0031594">
    <property type="term" value="C:neuromuscular junction"/>
    <property type="evidence" value="ECO:0007669"/>
    <property type="project" value="TreeGrafter"/>
</dbReference>
<evidence type="ECO:0000256" key="5">
    <source>
        <dbReference type="ARBA" id="ARBA00023136"/>
    </source>
</evidence>
<dbReference type="PANTHER" id="PTHR10838">
    <property type="entry name" value="SYNAPTOGYRIN"/>
    <property type="match status" value="1"/>
</dbReference>
<dbReference type="EMBL" id="JAIZAY010000008">
    <property type="protein sequence ID" value="KAJ8037939.1"/>
    <property type="molecule type" value="Genomic_DNA"/>
</dbReference>
<evidence type="ECO:0000256" key="1">
    <source>
        <dbReference type="ARBA" id="ARBA00004141"/>
    </source>
</evidence>
<evidence type="ECO:0000256" key="4">
    <source>
        <dbReference type="ARBA" id="ARBA00022989"/>
    </source>
</evidence>
<evidence type="ECO:0000259" key="8">
    <source>
        <dbReference type="PROSITE" id="PS51225"/>
    </source>
</evidence>
<feature type="region of interest" description="Disordered" evidence="7">
    <location>
        <begin position="183"/>
        <end position="233"/>
    </location>
</feature>
<gene>
    <name evidence="9" type="ORF">HOLleu_18886</name>
</gene>
<dbReference type="OrthoDB" id="10041611at2759"/>
<dbReference type="Pfam" id="PF01284">
    <property type="entry name" value="MARVEL"/>
    <property type="match status" value="1"/>
</dbReference>
<feature type="transmembrane region" description="Helical" evidence="6">
    <location>
        <begin position="76"/>
        <end position="98"/>
    </location>
</feature>
<feature type="domain" description="MARVEL" evidence="8">
    <location>
        <begin position="26"/>
        <end position="175"/>
    </location>
</feature>
<feature type="transmembrane region" description="Helical" evidence="6">
    <location>
        <begin position="37"/>
        <end position="56"/>
    </location>
</feature>
<dbReference type="Proteomes" id="UP001152320">
    <property type="component" value="Chromosome 8"/>
</dbReference>
<evidence type="ECO:0000256" key="6">
    <source>
        <dbReference type="PIRNR" id="PIRNR011282"/>
    </source>
</evidence>
<feature type="transmembrane region" description="Helical" evidence="6">
    <location>
        <begin position="149"/>
        <end position="172"/>
    </location>
</feature>
<name>A0A9Q1C4H9_HOLLE</name>
<feature type="transmembrane region" description="Helical" evidence="6">
    <location>
        <begin position="110"/>
        <end position="129"/>
    </location>
</feature>
<sequence length="233" mass="25356">MQSGTGSGGAYGAGKASGKRFDPIEFVKKPQVILRSVCWLFALIQFICLAAGGHFVDPDTGERKCVLKNGSGPCGFLIFVGVLAFLDCMVFLAIDAVFDNWSNVKHRKYAVLADLGFSAGWTFFWFLAFCINTAAWRKTDRQLHSGGKIGTAIAFSFFSIFTWGGLAVLAYLRFRQGSETAFAPSFDSPTPQIPPANPYPNDMGSGPVDNYQQPPFSEGGIAEKTAQYQPPTY</sequence>
<accession>A0A9Q1C4H9</accession>
<evidence type="ECO:0000313" key="9">
    <source>
        <dbReference type="EMBL" id="KAJ8037939.1"/>
    </source>
</evidence>
<dbReference type="GO" id="GO:0030672">
    <property type="term" value="C:synaptic vesicle membrane"/>
    <property type="evidence" value="ECO:0007669"/>
    <property type="project" value="TreeGrafter"/>
</dbReference>
<evidence type="ECO:0000256" key="3">
    <source>
        <dbReference type="ARBA" id="ARBA00022692"/>
    </source>
</evidence>
<keyword evidence="4 6" id="KW-1133">Transmembrane helix</keyword>
<keyword evidence="5 6" id="KW-0472">Membrane</keyword>
<evidence type="ECO:0000256" key="2">
    <source>
        <dbReference type="ARBA" id="ARBA00010252"/>
    </source>
</evidence>
<dbReference type="InterPro" id="IPR016579">
    <property type="entry name" value="Synaptogyrin"/>
</dbReference>
<keyword evidence="3 6" id="KW-0812">Transmembrane</keyword>
<dbReference type="PANTHER" id="PTHR10838:SF20">
    <property type="entry name" value="SYNAPTOGYRIN"/>
    <property type="match status" value="1"/>
</dbReference>
<dbReference type="AlphaFoldDB" id="A0A9Q1C4H9"/>
<organism evidence="9 10">
    <name type="scientific">Holothuria leucospilota</name>
    <name type="common">Black long sea cucumber</name>
    <name type="synonym">Mertensiothuria leucospilota</name>
    <dbReference type="NCBI Taxonomy" id="206669"/>
    <lineage>
        <taxon>Eukaryota</taxon>
        <taxon>Metazoa</taxon>
        <taxon>Echinodermata</taxon>
        <taxon>Eleutherozoa</taxon>
        <taxon>Echinozoa</taxon>
        <taxon>Holothuroidea</taxon>
        <taxon>Aspidochirotacea</taxon>
        <taxon>Aspidochirotida</taxon>
        <taxon>Holothuriidae</taxon>
        <taxon>Holothuria</taxon>
    </lineage>
</organism>
<dbReference type="PIRSF" id="PIRSF011282">
    <property type="entry name" value="Synaptogyrin"/>
    <property type="match status" value="1"/>
</dbReference>
<keyword evidence="10" id="KW-1185">Reference proteome</keyword>
<protein>
    <recommendedName>
        <fullName evidence="6">Synaptogyrin</fullName>
    </recommendedName>
</protein>
<proteinExistence type="inferred from homology"/>
<comment type="subcellular location">
    <subcellularLocation>
        <location evidence="1 6">Membrane</location>
        <topology evidence="1 6">Multi-pass membrane protein</topology>
    </subcellularLocation>
</comment>
<dbReference type="PROSITE" id="PS51225">
    <property type="entry name" value="MARVEL"/>
    <property type="match status" value="1"/>
</dbReference>
<dbReference type="InterPro" id="IPR008253">
    <property type="entry name" value="Marvel"/>
</dbReference>
<evidence type="ECO:0000256" key="7">
    <source>
        <dbReference type="SAM" id="MobiDB-lite"/>
    </source>
</evidence>
<reference evidence="9" key="1">
    <citation type="submission" date="2021-10" db="EMBL/GenBank/DDBJ databases">
        <title>Tropical sea cucumber genome reveals ecological adaptation and Cuvierian tubules defense mechanism.</title>
        <authorList>
            <person name="Chen T."/>
        </authorList>
    </citation>
    <scope>NUCLEOTIDE SEQUENCE</scope>
    <source>
        <strain evidence="9">Nanhai2018</strain>
        <tissue evidence="9">Muscle</tissue>
    </source>
</reference>
<comment type="similarity">
    <text evidence="2 6">Belongs to the synaptogyrin family.</text>
</comment>